<dbReference type="InterPro" id="IPR003329">
    <property type="entry name" value="Cytidylyl_trans"/>
</dbReference>
<keyword evidence="9" id="KW-1185">Reference proteome</keyword>
<proteinExistence type="inferred from homology"/>
<dbReference type="UniPathway" id="UPA00358">
    <property type="reaction ID" value="UER00476"/>
</dbReference>
<feature type="domain" description="Alcohol dehydrogenase iron-type/glycerol dehydrogenase GldA" evidence="6">
    <location>
        <begin position="261"/>
        <end position="427"/>
    </location>
</feature>
<dbReference type="NCBIfam" id="NF009905">
    <property type="entry name" value="PRK13368.1"/>
    <property type="match status" value="1"/>
</dbReference>
<comment type="function">
    <text evidence="5">Activates KDO (a required 8-carbon sugar) for incorporation into bacterial lipopolysaccharide in Gram-negative bacteria.</text>
</comment>
<dbReference type="NCBIfam" id="TIGR00466">
    <property type="entry name" value="kdsB"/>
    <property type="match status" value="1"/>
</dbReference>
<dbReference type="GO" id="GO:0046872">
    <property type="term" value="F:metal ion binding"/>
    <property type="evidence" value="ECO:0007669"/>
    <property type="project" value="InterPro"/>
</dbReference>
<evidence type="ECO:0000256" key="4">
    <source>
        <dbReference type="ARBA" id="ARBA00023002"/>
    </source>
</evidence>
<dbReference type="CDD" id="cd08184">
    <property type="entry name" value="Fe-ADH_KdnB-like"/>
    <property type="match status" value="1"/>
</dbReference>
<dbReference type="EMBL" id="REFC01000012">
    <property type="protein sequence ID" value="RMA64198.1"/>
    <property type="molecule type" value="Genomic_DNA"/>
</dbReference>
<comment type="subcellular location">
    <subcellularLocation>
        <location evidence="5">Cytoplasm</location>
    </subcellularLocation>
</comment>
<evidence type="ECO:0000256" key="1">
    <source>
        <dbReference type="ARBA" id="ARBA00022679"/>
    </source>
</evidence>
<dbReference type="SUPFAM" id="SSF56796">
    <property type="entry name" value="Dehydroquinate synthase-like"/>
    <property type="match status" value="1"/>
</dbReference>
<dbReference type="Pfam" id="PF25137">
    <property type="entry name" value="ADH_Fe_C"/>
    <property type="match status" value="1"/>
</dbReference>
<dbReference type="GO" id="GO:0009103">
    <property type="term" value="P:lipopolysaccharide biosynthetic process"/>
    <property type="evidence" value="ECO:0007669"/>
    <property type="project" value="UniProtKB-UniRule"/>
</dbReference>
<keyword evidence="5" id="KW-0963">Cytoplasm</keyword>
<comment type="pathway">
    <text evidence="5">Nucleotide-sugar biosynthesis; CMP-3-deoxy-D-manno-octulosonate biosynthesis; CMP-3-deoxy-D-manno-octulosonate from 3-deoxy-D-manno-octulosonate and CTP: step 1/1.</text>
</comment>
<feature type="domain" description="Fe-containing alcohol dehydrogenase-like C-terminal" evidence="7">
    <location>
        <begin position="440"/>
        <end position="540"/>
    </location>
</feature>
<evidence type="ECO:0000313" key="8">
    <source>
        <dbReference type="EMBL" id="RMA64198.1"/>
    </source>
</evidence>
<protein>
    <recommendedName>
        <fullName evidence="5">3-deoxy-manno-octulosonate cytidylyltransferase</fullName>
        <ecNumber evidence="5">2.7.7.38</ecNumber>
    </recommendedName>
    <alternativeName>
        <fullName evidence="5">CMP-2-keto-3-deoxyoctulosonic acid synthase</fullName>
        <shortName evidence="5">CKS</shortName>
        <shortName evidence="5">CMP-KDO synthase</shortName>
    </alternativeName>
</protein>
<dbReference type="SUPFAM" id="SSF53448">
    <property type="entry name" value="Nucleotide-diphospho-sugar transferases"/>
    <property type="match status" value="1"/>
</dbReference>
<dbReference type="RefSeq" id="WP_394347327.1">
    <property type="nucleotide sequence ID" value="NZ_REFC01000012.1"/>
</dbReference>
<keyword evidence="1 5" id="KW-0808">Transferase</keyword>
<dbReference type="EC" id="2.7.7.38" evidence="5"/>
<dbReference type="Gene3D" id="3.40.50.1970">
    <property type="match status" value="1"/>
</dbReference>
<dbReference type="GO" id="GO:0016491">
    <property type="term" value="F:oxidoreductase activity"/>
    <property type="evidence" value="ECO:0007669"/>
    <property type="project" value="UniProtKB-KW"/>
</dbReference>
<dbReference type="PANTHER" id="PTHR42866">
    <property type="entry name" value="3-DEOXY-MANNO-OCTULOSONATE CYTIDYLYLTRANSFERASE"/>
    <property type="match status" value="1"/>
</dbReference>
<reference evidence="8 9" key="1">
    <citation type="submission" date="2018-10" db="EMBL/GenBank/DDBJ databases">
        <title>Genomic Encyclopedia of Archaeal and Bacterial Type Strains, Phase II (KMG-II): from individual species to whole genera.</title>
        <authorList>
            <person name="Goeker M."/>
        </authorList>
    </citation>
    <scope>NUCLEOTIDE SEQUENCE [LARGE SCALE GENOMIC DNA]</scope>
    <source>
        <strain evidence="8 9">DSM 23424</strain>
    </source>
</reference>
<dbReference type="Proteomes" id="UP000271339">
    <property type="component" value="Unassembled WGS sequence"/>
</dbReference>
<comment type="similarity">
    <text evidence="5">Belongs to the KdsB family.</text>
</comment>
<dbReference type="GO" id="GO:0033468">
    <property type="term" value="P:CMP-keto-3-deoxy-D-manno-octulosonic acid biosynthetic process"/>
    <property type="evidence" value="ECO:0007669"/>
    <property type="project" value="UniProtKB-UniRule"/>
</dbReference>
<keyword evidence="3 5" id="KW-0448">Lipopolysaccharide biosynthesis</keyword>
<dbReference type="InterPro" id="IPR029044">
    <property type="entry name" value="Nucleotide-diphossugar_trans"/>
</dbReference>
<keyword evidence="4" id="KW-0560">Oxidoreductase</keyword>
<dbReference type="GO" id="GO:0008690">
    <property type="term" value="F:3-deoxy-manno-octulosonate cytidylyltransferase activity"/>
    <property type="evidence" value="ECO:0007669"/>
    <property type="project" value="UniProtKB-UniRule"/>
</dbReference>
<dbReference type="HAMAP" id="MF_00057">
    <property type="entry name" value="KdsB"/>
    <property type="match status" value="1"/>
</dbReference>
<dbReference type="Pfam" id="PF00465">
    <property type="entry name" value="Fe-ADH"/>
    <property type="match status" value="1"/>
</dbReference>
<evidence type="ECO:0000313" key="9">
    <source>
        <dbReference type="Proteomes" id="UP000271339"/>
    </source>
</evidence>
<evidence type="ECO:0000259" key="7">
    <source>
        <dbReference type="Pfam" id="PF25137"/>
    </source>
</evidence>
<dbReference type="GO" id="GO:0005829">
    <property type="term" value="C:cytosol"/>
    <property type="evidence" value="ECO:0007669"/>
    <property type="project" value="TreeGrafter"/>
</dbReference>
<keyword evidence="2 5" id="KW-0548">Nucleotidyltransferase</keyword>
<gene>
    <name evidence="5" type="primary">kdsB</name>
    <name evidence="8" type="ORF">BXY75_1068</name>
</gene>
<accession>A0A3L9Z1G9</accession>
<dbReference type="InterPro" id="IPR056798">
    <property type="entry name" value="ADH_Fe_C"/>
</dbReference>
<comment type="catalytic activity">
    <reaction evidence="5">
        <text>3-deoxy-alpha-D-manno-oct-2-ulosonate + CTP = CMP-3-deoxy-beta-D-manno-octulosonate + diphosphate</text>
        <dbReference type="Rhea" id="RHEA:23448"/>
        <dbReference type="ChEBI" id="CHEBI:33019"/>
        <dbReference type="ChEBI" id="CHEBI:37563"/>
        <dbReference type="ChEBI" id="CHEBI:85986"/>
        <dbReference type="ChEBI" id="CHEBI:85987"/>
        <dbReference type="EC" id="2.7.7.38"/>
    </reaction>
</comment>
<evidence type="ECO:0000256" key="5">
    <source>
        <dbReference type="HAMAP-Rule" id="MF_00057"/>
    </source>
</evidence>
<dbReference type="AlphaFoldDB" id="A0A3L9Z1G9"/>
<evidence type="ECO:0000256" key="3">
    <source>
        <dbReference type="ARBA" id="ARBA00022985"/>
    </source>
</evidence>
<dbReference type="CDD" id="cd02517">
    <property type="entry name" value="CMP-KDO-Synthetase"/>
    <property type="match status" value="1"/>
</dbReference>
<dbReference type="InterPro" id="IPR004528">
    <property type="entry name" value="KdsB"/>
</dbReference>
<organism evidence="8 9">
    <name type="scientific">Ulvibacter antarcticus</name>
    <dbReference type="NCBI Taxonomy" id="442714"/>
    <lineage>
        <taxon>Bacteria</taxon>
        <taxon>Pseudomonadati</taxon>
        <taxon>Bacteroidota</taxon>
        <taxon>Flavobacteriia</taxon>
        <taxon>Flavobacteriales</taxon>
        <taxon>Flavobacteriaceae</taxon>
        <taxon>Ulvibacter</taxon>
    </lineage>
</organism>
<evidence type="ECO:0000259" key="6">
    <source>
        <dbReference type="Pfam" id="PF00465"/>
    </source>
</evidence>
<dbReference type="NCBIfam" id="NF003952">
    <property type="entry name" value="PRK05450.1-5"/>
    <property type="match status" value="1"/>
</dbReference>
<dbReference type="Pfam" id="PF02348">
    <property type="entry name" value="CTP_transf_3"/>
    <property type="match status" value="1"/>
</dbReference>
<sequence>MKIIAMIPARYGASRFPGKLMQDLGGKPVIVRTYEAAKETQLFDEVYVVTDSEVIFNEIELNGGKAIMSLKEHDCGSDRIAEAVEHMDVDIVVNVQGDEPFISKEGLEQVLSVFDDPDADKIDLASLMTEIHDWKEISDPNCVKVIVDKENFALYFSRSPIPYPRDKNASMQYFKHKGIYAFRKQAILDFYKLPMRSLEAVEKIECIRYLEYGKNIKMAISNTQGIEIDTPEDLVRANKVLKEEKKIAVNNRYRNFPMVPKVVFGPGCFDQLTSILAPQRKDKAPFIFLVDDVFKNNREFIDRINLRFNDKLLFISSDEEPKTTQVDQLVKDIKAEFTYKPSGIIGIGGGTILDLAKAVAIMLTSKGSAADYQGWDLVKIKAIYHVGIPTISGTGAEVSRTTVLTGPVKKLGINSDFTPFDQVILDPELTVGVPKNQWFYTGMDCFIHCVESLNGTFLNAFSQSYGEKAYDLCMEIFHNGTLSEEESRGKLMMASWHGGMSIAYSQVGVAHAMSYGLSYVLGTKHGIGNCIVFDHLEDFYPDDVIIFKEMVASHGVEIPKDLCKDLSDEQMETMIDIALSLVPLWENALGDNWESIMTREKLKSLYLKM</sequence>
<dbReference type="InterPro" id="IPR001670">
    <property type="entry name" value="ADH_Fe/GldA"/>
</dbReference>
<comment type="caution">
    <text evidence="8">The sequence shown here is derived from an EMBL/GenBank/DDBJ whole genome shotgun (WGS) entry which is preliminary data.</text>
</comment>
<dbReference type="PANTHER" id="PTHR42866:SF2">
    <property type="entry name" value="3-DEOXY-MANNO-OCTULOSONATE CYTIDYLYLTRANSFERASE, MITOCHONDRIAL"/>
    <property type="match status" value="1"/>
</dbReference>
<dbReference type="Gene3D" id="3.90.550.10">
    <property type="entry name" value="Spore Coat Polysaccharide Biosynthesis Protein SpsA, Chain A"/>
    <property type="match status" value="1"/>
</dbReference>
<name>A0A3L9Z1G9_9FLAO</name>
<dbReference type="Gene3D" id="1.20.1090.10">
    <property type="entry name" value="Dehydroquinate synthase-like - alpha domain"/>
    <property type="match status" value="1"/>
</dbReference>
<evidence type="ECO:0000256" key="2">
    <source>
        <dbReference type="ARBA" id="ARBA00022695"/>
    </source>
</evidence>